<evidence type="ECO:0000256" key="9">
    <source>
        <dbReference type="ARBA" id="ARBA00023235"/>
    </source>
</evidence>
<evidence type="ECO:0000313" key="13">
    <source>
        <dbReference type="EMBL" id="ROR73331.1"/>
    </source>
</evidence>
<keyword evidence="9" id="KW-0413">Isomerase</keyword>
<dbReference type="RefSeq" id="WP_123303765.1">
    <property type="nucleotide sequence ID" value="NZ_RKHK01000001.1"/>
</dbReference>
<dbReference type="EC" id="5.4.2.8" evidence="5"/>
<dbReference type="InterPro" id="IPR036412">
    <property type="entry name" value="HAD-like_sf"/>
</dbReference>
<feature type="binding site" evidence="11">
    <location>
        <position position="145"/>
    </location>
    <ligand>
        <name>alpha-D-mannose 1-phosphate</name>
        <dbReference type="ChEBI" id="CHEBI:58409"/>
    </ligand>
</feature>
<dbReference type="SFLD" id="SFLDS00003">
    <property type="entry name" value="Haloacid_Dehalogenase"/>
    <property type="match status" value="1"/>
</dbReference>
<dbReference type="GO" id="GO:0000287">
    <property type="term" value="F:magnesium ion binding"/>
    <property type="evidence" value="ECO:0007669"/>
    <property type="project" value="TreeGrafter"/>
</dbReference>
<dbReference type="EMBL" id="RKHK01000001">
    <property type="protein sequence ID" value="ROR73331.1"/>
    <property type="molecule type" value="Genomic_DNA"/>
</dbReference>
<protein>
    <recommendedName>
        <fullName evidence="5">phosphomannomutase</fullName>
        <ecNumber evidence="5">5.4.2.8</ecNumber>
    </recommendedName>
</protein>
<evidence type="ECO:0000256" key="7">
    <source>
        <dbReference type="ARBA" id="ARBA00022723"/>
    </source>
</evidence>
<dbReference type="PANTHER" id="PTHR10000">
    <property type="entry name" value="PHOSPHOSERINE PHOSPHATASE"/>
    <property type="match status" value="1"/>
</dbReference>
<dbReference type="InterPro" id="IPR043169">
    <property type="entry name" value="PMM_cap"/>
</dbReference>
<dbReference type="InterPro" id="IPR005002">
    <property type="entry name" value="PMM"/>
</dbReference>
<comment type="pathway">
    <text evidence="2">Nucleotide-sugar biosynthesis; GDP-alpha-D-mannose biosynthesis; alpha-D-mannose 1-phosphate from D-fructose 6-phosphate: step 2/2.</text>
</comment>
<evidence type="ECO:0000256" key="1">
    <source>
        <dbReference type="ARBA" id="ARBA00004496"/>
    </source>
</evidence>
<comment type="subcellular location">
    <subcellularLocation>
        <location evidence="1">Cytoplasm</location>
    </subcellularLocation>
</comment>
<evidence type="ECO:0000256" key="2">
    <source>
        <dbReference type="ARBA" id="ARBA00004699"/>
    </source>
</evidence>
<comment type="cofactor">
    <cofactor evidence="12">
        <name>Mg(2+)</name>
        <dbReference type="ChEBI" id="CHEBI:18420"/>
    </cofactor>
</comment>
<dbReference type="PANTHER" id="PTHR10000:SF8">
    <property type="entry name" value="HAD SUPERFAMILY HYDROLASE-LIKE, TYPE 3"/>
    <property type="match status" value="1"/>
</dbReference>
<evidence type="ECO:0000256" key="8">
    <source>
        <dbReference type="ARBA" id="ARBA00022842"/>
    </source>
</evidence>
<accession>A0A3N2BDJ9</accession>
<comment type="subunit">
    <text evidence="4">Homodimer.</text>
</comment>
<name>A0A3N2BDJ9_9MICO</name>
<dbReference type="GO" id="GO:0009298">
    <property type="term" value="P:GDP-mannose biosynthetic process"/>
    <property type="evidence" value="ECO:0007669"/>
    <property type="project" value="UniProtKB-UniPathway"/>
</dbReference>
<keyword evidence="7 12" id="KW-0479">Metal-binding</keyword>
<dbReference type="GO" id="GO:0005829">
    <property type="term" value="C:cytosol"/>
    <property type="evidence" value="ECO:0007669"/>
    <property type="project" value="TreeGrafter"/>
</dbReference>
<dbReference type="OrthoDB" id="2241234at2"/>
<sequence length="277" mass="29487">MASGSIPPIGASPEELLRFDAELIAFDLDDTLAASKAAITPRMAAALRGLLALVPVCVISGGHVTQFQSQLLGNLDASPEQLSRLHLMPTCGTRYLRFAGGAWDEVYAYDLSAEQCERAMTALEEEARALGLWETQTWGDVLDNRGSQITFSALGQQAPLPEKKAWDPTGEKKNALRDAVAARIPDLEVRSGGSTSVDVTLAGVDKAYGMQRLAEHTGIALADMIFVGDRLDPGGNDYPVVGLGVPTVAVDSWEETAGFVEGWVAARSPEESSITIT</sequence>
<dbReference type="GO" id="GO:0016791">
    <property type="term" value="F:phosphatase activity"/>
    <property type="evidence" value="ECO:0007669"/>
    <property type="project" value="UniProtKB-ARBA"/>
</dbReference>
<dbReference type="GO" id="GO:0004615">
    <property type="term" value="F:phosphomannomutase activity"/>
    <property type="evidence" value="ECO:0007669"/>
    <property type="project" value="UniProtKB-EC"/>
</dbReference>
<feature type="active site" description="Proton donor/acceptor" evidence="10">
    <location>
        <position position="29"/>
    </location>
</feature>
<dbReference type="Pfam" id="PF03332">
    <property type="entry name" value="PMM"/>
    <property type="match status" value="1"/>
</dbReference>
<evidence type="ECO:0000256" key="11">
    <source>
        <dbReference type="PIRSR" id="PIRSR605002-2"/>
    </source>
</evidence>
<keyword evidence="6" id="KW-0963">Cytoplasm</keyword>
<reference evidence="13 14" key="1">
    <citation type="submission" date="2018-11" db="EMBL/GenBank/DDBJ databases">
        <title>Sequencing the genomes of 1000 actinobacteria strains.</title>
        <authorList>
            <person name="Klenk H.-P."/>
        </authorList>
    </citation>
    <scope>NUCLEOTIDE SEQUENCE [LARGE SCALE GENOMIC DNA]</scope>
    <source>
        <strain evidence="13 14">DSM 11294</strain>
    </source>
</reference>
<dbReference type="SUPFAM" id="SSF56784">
    <property type="entry name" value="HAD-like"/>
    <property type="match status" value="1"/>
</dbReference>
<evidence type="ECO:0000313" key="14">
    <source>
        <dbReference type="Proteomes" id="UP000280668"/>
    </source>
</evidence>
<feature type="binding site" evidence="12">
    <location>
        <position position="29"/>
    </location>
    <ligand>
        <name>Mg(2+)</name>
        <dbReference type="ChEBI" id="CHEBI:18420"/>
        <label>1</label>
    </ligand>
</feature>
<evidence type="ECO:0000256" key="12">
    <source>
        <dbReference type="PIRSR" id="PIRSR605002-3"/>
    </source>
</evidence>
<feature type="binding site" evidence="11">
    <location>
        <position position="196"/>
    </location>
    <ligand>
        <name>alpha-D-mannose 1-phosphate</name>
        <dbReference type="ChEBI" id="CHEBI:58409"/>
    </ligand>
</feature>
<comment type="caution">
    <text evidence="13">The sequence shown here is derived from an EMBL/GenBank/DDBJ whole genome shotgun (WGS) entry which is preliminary data.</text>
</comment>
<dbReference type="SFLD" id="SFLDG01143">
    <property type="entry name" value="C2.B.3:_Phosphomannomutase_Lik"/>
    <property type="match status" value="1"/>
</dbReference>
<feature type="binding site" evidence="12">
    <location>
        <position position="27"/>
    </location>
    <ligand>
        <name>Mg(2+)</name>
        <dbReference type="ChEBI" id="CHEBI:18420"/>
        <label>1</label>
    </ligand>
</feature>
<evidence type="ECO:0000256" key="3">
    <source>
        <dbReference type="ARBA" id="ARBA00009736"/>
    </source>
</evidence>
<feature type="binding site" evidence="11">
    <location>
        <position position="198"/>
    </location>
    <ligand>
        <name>alpha-D-mannose 1-phosphate</name>
        <dbReference type="ChEBI" id="CHEBI:58409"/>
    </ligand>
</feature>
<evidence type="ECO:0000256" key="4">
    <source>
        <dbReference type="ARBA" id="ARBA00011738"/>
    </source>
</evidence>
<dbReference type="UniPathway" id="UPA00126">
    <property type="reaction ID" value="UER00424"/>
</dbReference>
<dbReference type="AlphaFoldDB" id="A0A3N2BDJ9"/>
<dbReference type="InterPro" id="IPR006379">
    <property type="entry name" value="HAD-SF_hydro_IIB"/>
</dbReference>
<evidence type="ECO:0000256" key="6">
    <source>
        <dbReference type="ARBA" id="ARBA00022490"/>
    </source>
</evidence>
<gene>
    <name evidence="13" type="ORF">EDD31_1708</name>
</gene>
<dbReference type="NCBIfam" id="TIGR01484">
    <property type="entry name" value="HAD-SF-IIB"/>
    <property type="match status" value="1"/>
</dbReference>
<feature type="binding site" evidence="12">
    <location>
        <position position="229"/>
    </location>
    <ligand>
        <name>Mg(2+)</name>
        <dbReference type="ChEBI" id="CHEBI:18420"/>
        <label>1</label>
    </ligand>
</feature>
<evidence type="ECO:0000256" key="5">
    <source>
        <dbReference type="ARBA" id="ARBA00012730"/>
    </source>
</evidence>
<feature type="active site" description="Nucleophile" evidence="10">
    <location>
        <position position="27"/>
    </location>
</feature>
<keyword evidence="8 12" id="KW-0460">Magnesium</keyword>
<dbReference type="Gene3D" id="3.30.1240.20">
    <property type="match status" value="1"/>
</dbReference>
<dbReference type="Proteomes" id="UP000280668">
    <property type="component" value="Unassembled WGS sequence"/>
</dbReference>
<evidence type="ECO:0000256" key="10">
    <source>
        <dbReference type="PIRSR" id="PIRSR605002-1"/>
    </source>
</evidence>
<dbReference type="Gene3D" id="3.40.50.1000">
    <property type="entry name" value="HAD superfamily/HAD-like"/>
    <property type="match status" value="1"/>
</dbReference>
<keyword evidence="14" id="KW-1185">Reference proteome</keyword>
<proteinExistence type="inferred from homology"/>
<dbReference type="SFLD" id="SFLDG01140">
    <property type="entry name" value="C2.B:_Phosphomannomutase_and_P"/>
    <property type="match status" value="1"/>
</dbReference>
<organism evidence="13 14">
    <name type="scientific">Bogoriella caseilytica</name>
    <dbReference type="NCBI Taxonomy" id="56055"/>
    <lineage>
        <taxon>Bacteria</taxon>
        <taxon>Bacillati</taxon>
        <taxon>Actinomycetota</taxon>
        <taxon>Actinomycetes</taxon>
        <taxon>Micrococcales</taxon>
        <taxon>Bogoriellaceae</taxon>
        <taxon>Bogoriella</taxon>
    </lineage>
</organism>
<comment type="similarity">
    <text evidence="3">Belongs to the eukaryotic PMM family.</text>
</comment>
<dbReference type="InterPro" id="IPR023214">
    <property type="entry name" value="HAD_sf"/>
</dbReference>